<protein>
    <submittedName>
        <fullName evidence="2">Uncharacterized protein</fullName>
    </submittedName>
</protein>
<proteinExistence type="predicted"/>
<dbReference type="EMBL" id="VSRR010006506">
    <property type="protein sequence ID" value="MPC44954.1"/>
    <property type="molecule type" value="Genomic_DNA"/>
</dbReference>
<keyword evidence="3" id="KW-1185">Reference proteome</keyword>
<dbReference type="Proteomes" id="UP000324222">
    <property type="component" value="Unassembled WGS sequence"/>
</dbReference>
<evidence type="ECO:0000313" key="2">
    <source>
        <dbReference type="EMBL" id="MPC44954.1"/>
    </source>
</evidence>
<feature type="compositionally biased region" description="Pro residues" evidence="1">
    <location>
        <begin position="31"/>
        <end position="49"/>
    </location>
</feature>
<organism evidence="2 3">
    <name type="scientific">Portunus trituberculatus</name>
    <name type="common">Swimming crab</name>
    <name type="synonym">Neptunus trituberculatus</name>
    <dbReference type="NCBI Taxonomy" id="210409"/>
    <lineage>
        <taxon>Eukaryota</taxon>
        <taxon>Metazoa</taxon>
        <taxon>Ecdysozoa</taxon>
        <taxon>Arthropoda</taxon>
        <taxon>Crustacea</taxon>
        <taxon>Multicrustacea</taxon>
        <taxon>Malacostraca</taxon>
        <taxon>Eumalacostraca</taxon>
        <taxon>Eucarida</taxon>
        <taxon>Decapoda</taxon>
        <taxon>Pleocyemata</taxon>
        <taxon>Brachyura</taxon>
        <taxon>Eubrachyura</taxon>
        <taxon>Portunoidea</taxon>
        <taxon>Portunidae</taxon>
        <taxon>Portuninae</taxon>
        <taxon>Portunus</taxon>
    </lineage>
</organism>
<sequence length="139" mass="15168">MVHYEPTRSKAVTRRIRVPLNSSPSTSPTIATPPPHPTSIPPHPIPPHPPDLDLIPLAEEDVPPEHHLGLVGVAGVLGLDWHLCESLEQLPPVAPHLQDSLVWLQLDLCQGSDRVCCVLYARLGESPQGKETNMDNLTT</sequence>
<evidence type="ECO:0000313" key="3">
    <source>
        <dbReference type="Proteomes" id="UP000324222"/>
    </source>
</evidence>
<gene>
    <name evidence="2" type="ORF">E2C01_038636</name>
</gene>
<reference evidence="2 3" key="1">
    <citation type="submission" date="2019-05" db="EMBL/GenBank/DDBJ databases">
        <title>Another draft genome of Portunus trituberculatus and its Hox gene families provides insights of decapod evolution.</title>
        <authorList>
            <person name="Jeong J.-H."/>
            <person name="Song I."/>
            <person name="Kim S."/>
            <person name="Choi T."/>
            <person name="Kim D."/>
            <person name="Ryu S."/>
            <person name="Kim W."/>
        </authorList>
    </citation>
    <scope>NUCLEOTIDE SEQUENCE [LARGE SCALE GENOMIC DNA]</scope>
    <source>
        <tissue evidence="2">Muscle</tissue>
    </source>
</reference>
<evidence type="ECO:0000256" key="1">
    <source>
        <dbReference type="SAM" id="MobiDB-lite"/>
    </source>
</evidence>
<comment type="caution">
    <text evidence="2">The sequence shown here is derived from an EMBL/GenBank/DDBJ whole genome shotgun (WGS) entry which is preliminary data.</text>
</comment>
<dbReference type="AlphaFoldDB" id="A0A5B7FKL6"/>
<feature type="region of interest" description="Disordered" evidence="1">
    <location>
        <begin position="1"/>
        <end position="53"/>
    </location>
</feature>
<name>A0A5B7FKL6_PORTR</name>
<accession>A0A5B7FKL6</accession>